<dbReference type="GO" id="GO:0022625">
    <property type="term" value="C:cytosolic large ribosomal subunit"/>
    <property type="evidence" value="ECO:0007669"/>
    <property type="project" value="UniProtKB-UniRule"/>
</dbReference>
<evidence type="ECO:0000256" key="5">
    <source>
        <dbReference type="ARBA" id="ARBA00023274"/>
    </source>
</evidence>
<evidence type="ECO:0000256" key="6">
    <source>
        <dbReference type="HAMAP-Rule" id="MF_01365"/>
    </source>
</evidence>
<dbReference type="AlphaFoldDB" id="A0A072MWK7"/>
<evidence type="ECO:0000256" key="2">
    <source>
        <dbReference type="ARBA" id="ARBA00022730"/>
    </source>
</evidence>
<sequence length="177" mass="19309">MSRVANNPVVLPSGVEVKLNGQEINVKGSKGALQFTVHQAVEVSQEENVLRFAARDGAKQSRALAGTTRALINNMVTGVTAGFERKLQLVGVGYRAQAQGKKLNLTLGFSHPVEYELPEGITAETPSQTEVVIRGIDKQQVGQVAAEIRAYRPPEPYKGKGVRYADEQVRRKEAKKK</sequence>
<evidence type="ECO:0000313" key="12">
    <source>
        <dbReference type="Proteomes" id="UP000035057"/>
    </source>
</evidence>
<dbReference type="InterPro" id="IPR020040">
    <property type="entry name" value="Ribosomal_uL6_a/b-dom"/>
</dbReference>
<dbReference type="PRINTS" id="PR00059">
    <property type="entry name" value="RIBOSOMALL6"/>
</dbReference>
<dbReference type="GO" id="GO:0019843">
    <property type="term" value="F:rRNA binding"/>
    <property type="evidence" value="ECO:0007669"/>
    <property type="project" value="UniProtKB-UniRule"/>
</dbReference>
<keyword evidence="3 6" id="KW-0694">RNA-binding</keyword>
<dbReference type="FunFam" id="3.90.930.12:FF:000002">
    <property type="entry name" value="50S ribosomal protein L6"/>
    <property type="match status" value="1"/>
</dbReference>
<dbReference type="EMBL" id="ANIE01000010">
    <property type="protein sequence ID" value="KEF29824.1"/>
    <property type="molecule type" value="Genomic_DNA"/>
</dbReference>
<dbReference type="PATRIC" id="fig|1137280.3.peg.3478"/>
<proteinExistence type="inferred from homology"/>
<dbReference type="RefSeq" id="WP_036134923.1">
    <property type="nucleotide sequence ID" value="NZ_ANIE01000010.1"/>
</dbReference>
<dbReference type="Proteomes" id="UP000035057">
    <property type="component" value="Unassembled WGS sequence"/>
</dbReference>
<dbReference type="SUPFAM" id="SSF56053">
    <property type="entry name" value="Ribosomal protein L6"/>
    <property type="match status" value="2"/>
</dbReference>
<dbReference type="PANTHER" id="PTHR11655">
    <property type="entry name" value="60S/50S RIBOSOMAL PROTEIN L6/L9"/>
    <property type="match status" value="1"/>
</dbReference>
<dbReference type="InterPro" id="IPR019906">
    <property type="entry name" value="Ribosomal_uL6_bac-type"/>
</dbReference>
<organism evidence="11 12">
    <name type="scientific">Marinobacter nitratireducens</name>
    <dbReference type="NCBI Taxonomy" id="1137280"/>
    <lineage>
        <taxon>Bacteria</taxon>
        <taxon>Pseudomonadati</taxon>
        <taxon>Pseudomonadota</taxon>
        <taxon>Gammaproteobacteria</taxon>
        <taxon>Pseudomonadales</taxon>
        <taxon>Marinobacteraceae</taxon>
        <taxon>Marinobacter</taxon>
    </lineage>
</organism>
<evidence type="ECO:0000256" key="9">
    <source>
        <dbReference type="SAM" id="MobiDB-lite"/>
    </source>
</evidence>
<evidence type="ECO:0000256" key="4">
    <source>
        <dbReference type="ARBA" id="ARBA00022980"/>
    </source>
</evidence>
<dbReference type="OrthoDB" id="9805007at2"/>
<dbReference type="InterPro" id="IPR000702">
    <property type="entry name" value="Ribosomal_uL6-like"/>
</dbReference>
<dbReference type="GO" id="GO:0002181">
    <property type="term" value="P:cytoplasmic translation"/>
    <property type="evidence" value="ECO:0007669"/>
    <property type="project" value="TreeGrafter"/>
</dbReference>
<comment type="caution">
    <text evidence="11">The sequence shown here is derived from an EMBL/GenBank/DDBJ whole genome shotgun (WGS) entry which is preliminary data.</text>
</comment>
<dbReference type="Gene3D" id="3.90.930.12">
    <property type="entry name" value="Ribosomal protein L6, alpha-beta domain"/>
    <property type="match status" value="2"/>
</dbReference>
<name>A0A072MWK7_9GAMM</name>
<evidence type="ECO:0000256" key="1">
    <source>
        <dbReference type="ARBA" id="ARBA00009356"/>
    </source>
</evidence>
<keyword evidence="12" id="KW-1185">Reference proteome</keyword>
<dbReference type="HAMAP" id="MF_01365_B">
    <property type="entry name" value="Ribosomal_uL6_B"/>
    <property type="match status" value="1"/>
</dbReference>
<comment type="function">
    <text evidence="6 8">This protein binds to the 23S rRNA, and is important in its secondary structure. It is located near the subunit interface in the base of the L7/L12 stalk, and near the tRNA binding site of the peptidyltransferase center.</text>
</comment>
<dbReference type="PROSITE" id="PS00525">
    <property type="entry name" value="RIBOSOMAL_L6_1"/>
    <property type="match status" value="1"/>
</dbReference>
<feature type="domain" description="Large ribosomal subunit protein uL6 alpha-beta" evidence="10">
    <location>
        <begin position="12"/>
        <end position="82"/>
    </location>
</feature>
<evidence type="ECO:0000256" key="8">
    <source>
        <dbReference type="RuleBase" id="RU003870"/>
    </source>
</evidence>
<keyword evidence="4 6" id="KW-0689">Ribosomal protein</keyword>
<feature type="region of interest" description="Disordered" evidence="9">
    <location>
        <begin position="156"/>
        <end position="177"/>
    </location>
</feature>
<comment type="subunit">
    <text evidence="6">Part of the 50S ribosomal subunit.</text>
</comment>
<dbReference type="NCBIfam" id="TIGR03654">
    <property type="entry name" value="L6_bact"/>
    <property type="match status" value="1"/>
</dbReference>
<keyword evidence="5 6" id="KW-0687">Ribonucleoprotein</keyword>
<accession>A0A072MWK7</accession>
<dbReference type="GO" id="GO:0003735">
    <property type="term" value="F:structural constituent of ribosome"/>
    <property type="evidence" value="ECO:0007669"/>
    <property type="project" value="UniProtKB-UniRule"/>
</dbReference>
<evidence type="ECO:0000313" key="11">
    <source>
        <dbReference type="EMBL" id="KEF29824.1"/>
    </source>
</evidence>
<comment type="similarity">
    <text evidence="1 6 7">Belongs to the universal ribosomal protein uL6 family.</text>
</comment>
<dbReference type="FunFam" id="3.90.930.12:FF:000001">
    <property type="entry name" value="50S ribosomal protein L6"/>
    <property type="match status" value="1"/>
</dbReference>
<evidence type="ECO:0000256" key="7">
    <source>
        <dbReference type="RuleBase" id="RU003869"/>
    </source>
</evidence>
<dbReference type="PIRSF" id="PIRSF002162">
    <property type="entry name" value="Ribosomal_L6"/>
    <property type="match status" value="1"/>
</dbReference>
<dbReference type="STRING" id="1137280.D777_00329"/>
<reference evidence="11 12" key="1">
    <citation type="submission" date="2012-12" db="EMBL/GenBank/DDBJ databases">
        <title>Genome assembly of Marinobacter sp. AK21.</title>
        <authorList>
            <person name="Khatri I."/>
            <person name="Kumar R."/>
            <person name="Vaidya B."/>
            <person name="Subramanian S."/>
            <person name="Pinnaka A."/>
        </authorList>
    </citation>
    <scope>NUCLEOTIDE SEQUENCE [LARGE SCALE GENOMIC DNA]</scope>
    <source>
        <strain evidence="11 12">AK21</strain>
    </source>
</reference>
<protein>
    <recommendedName>
        <fullName evidence="6">Large ribosomal subunit protein uL6</fullName>
    </recommendedName>
</protein>
<evidence type="ECO:0000259" key="10">
    <source>
        <dbReference type="Pfam" id="PF00347"/>
    </source>
</evidence>
<gene>
    <name evidence="6" type="primary">rplF</name>
    <name evidence="11" type="ORF">D777_00329</name>
</gene>
<feature type="compositionally biased region" description="Basic and acidic residues" evidence="9">
    <location>
        <begin position="156"/>
        <end position="171"/>
    </location>
</feature>
<feature type="domain" description="Large ribosomal subunit protein uL6 alpha-beta" evidence="10">
    <location>
        <begin position="90"/>
        <end position="164"/>
    </location>
</feature>
<evidence type="ECO:0000256" key="3">
    <source>
        <dbReference type="ARBA" id="ARBA00022884"/>
    </source>
</evidence>
<dbReference type="Pfam" id="PF00347">
    <property type="entry name" value="Ribosomal_L6"/>
    <property type="match status" value="2"/>
</dbReference>
<dbReference type="InterPro" id="IPR002358">
    <property type="entry name" value="Ribosomal_uL6_CS"/>
</dbReference>
<dbReference type="PANTHER" id="PTHR11655:SF14">
    <property type="entry name" value="LARGE RIBOSOMAL SUBUNIT PROTEIN UL6M"/>
    <property type="match status" value="1"/>
</dbReference>
<keyword evidence="2 6" id="KW-0699">rRNA-binding</keyword>
<dbReference type="InterPro" id="IPR036789">
    <property type="entry name" value="Ribosomal_uL6-like_a/b-dom_sf"/>
</dbReference>